<dbReference type="AlphaFoldDB" id="A0AAW4WZT4"/>
<gene>
    <name evidence="2" type="ORF">LJ207_07250</name>
</gene>
<proteinExistence type="predicted"/>
<organism evidence="2 3">
    <name type="scientific">Halanaerobium polyolivorans</name>
    <dbReference type="NCBI Taxonomy" id="2886943"/>
    <lineage>
        <taxon>Bacteria</taxon>
        <taxon>Bacillati</taxon>
        <taxon>Bacillota</taxon>
        <taxon>Clostridia</taxon>
        <taxon>Halanaerobiales</taxon>
        <taxon>Halanaerobiaceae</taxon>
        <taxon>Halanaerobium</taxon>
    </lineage>
</organism>
<dbReference type="SUPFAM" id="SSF143011">
    <property type="entry name" value="RelE-like"/>
    <property type="match status" value="1"/>
</dbReference>
<name>A0AAW4WZT4_9FIRM</name>
<dbReference type="RefSeq" id="WP_369414173.1">
    <property type="nucleotide sequence ID" value="NZ_JAJFAT010000009.1"/>
</dbReference>
<keyword evidence="1" id="KW-1277">Toxin-antitoxin system</keyword>
<evidence type="ECO:0000313" key="3">
    <source>
        <dbReference type="Proteomes" id="UP001199296"/>
    </source>
</evidence>
<reference evidence="2 3" key="1">
    <citation type="submission" date="2021-10" db="EMBL/GenBank/DDBJ databases">
        <authorList>
            <person name="Grouzdev D.S."/>
            <person name="Pantiukh K.S."/>
            <person name="Krutkina M.S."/>
        </authorList>
    </citation>
    <scope>NUCLEOTIDE SEQUENCE [LARGE SCALE GENOMIC DNA]</scope>
    <source>
        <strain evidence="2 3">Z-7514</strain>
    </source>
</reference>
<protein>
    <submittedName>
        <fullName evidence="2">Type II toxin-antitoxin system RelE/ParE family toxin</fullName>
    </submittedName>
</protein>
<dbReference type="Pfam" id="PF05016">
    <property type="entry name" value="ParE_toxin"/>
    <property type="match status" value="1"/>
</dbReference>
<sequence length="84" mass="9940">MRFHLQTDALEAALNFLVKIDENISQLKDFPCKSKKTEDESLKSKGYQMLVIGNYLVFYVVFENKKIVEIRIILHGKRKYKFLL</sequence>
<accession>A0AAW4WZT4</accession>
<dbReference type="Proteomes" id="UP001199296">
    <property type="component" value="Unassembled WGS sequence"/>
</dbReference>
<dbReference type="InterPro" id="IPR035093">
    <property type="entry name" value="RelE/ParE_toxin_dom_sf"/>
</dbReference>
<dbReference type="InterPro" id="IPR007712">
    <property type="entry name" value="RelE/ParE_toxin"/>
</dbReference>
<dbReference type="EMBL" id="JAJFAT010000009">
    <property type="protein sequence ID" value="MCC3145117.1"/>
    <property type="molecule type" value="Genomic_DNA"/>
</dbReference>
<evidence type="ECO:0000256" key="1">
    <source>
        <dbReference type="ARBA" id="ARBA00022649"/>
    </source>
</evidence>
<comment type="caution">
    <text evidence="2">The sequence shown here is derived from an EMBL/GenBank/DDBJ whole genome shotgun (WGS) entry which is preliminary data.</text>
</comment>
<keyword evidence="3" id="KW-1185">Reference proteome</keyword>
<dbReference type="Gene3D" id="3.30.2310.20">
    <property type="entry name" value="RelE-like"/>
    <property type="match status" value="1"/>
</dbReference>
<evidence type="ECO:0000313" key="2">
    <source>
        <dbReference type="EMBL" id="MCC3145117.1"/>
    </source>
</evidence>